<evidence type="ECO:0008006" key="2">
    <source>
        <dbReference type="Google" id="ProtNLM"/>
    </source>
</evidence>
<protein>
    <recommendedName>
        <fullName evidence="2">Phytanoyl-CoA dioxygenase</fullName>
    </recommendedName>
</protein>
<sequence>MESSLKEASLKQVLAEKGYAIITGILSQEEIETAREMFLDWKKDISDELHGKIDPHGIYKHQEAGHQRHAWYLRTHPGVKKVFEELWETTDLIVSYDGSCWIPKTWDKKDKCWTHTDQCANNHGLECYQGFVSLTDNKERTLIVYEGSHLLHERYFADRNQTGTKNWEKIDPEYLAEIADRKRVLEIPAGSVVVWDSRTFHQNQYGAPKSEDRIVQYVCYLPRNHKKNTPAIQKKRQKYFEERRTTSHWPCPVHVNGLQPQTYGNSELMINYSELKPPDLSGLEEEIQKLI</sequence>
<dbReference type="EMBL" id="MN739271">
    <property type="protein sequence ID" value="QHS96381.1"/>
    <property type="molecule type" value="Genomic_DNA"/>
</dbReference>
<accession>A0A6C0BX56</accession>
<reference evidence="1" key="1">
    <citation type="journal article" date="2020" name="Nature">
        <title>Giant virus diversity and host interactions through global metagenomics.</title>
        <authorList>
            <person name="Schulz F."/>
            <person name="Roux S."/>
            <person name="Paez-Espino D."/>
            <person name="Jungbluth S."/>
            <person name="Walsh D.A."/>
            <person name="Denef V.J."/>
            <person name="McMahon K.D."/>
            <person name="Konstantinidis K.T."/>
            <person name="Eloe-Fadrosh E.A."/>
            <person name="Kyrpides N.C."/>
            <person name="Woyke T."/>
        </authorList>
    </citation>
    <scope>NUCLEOTIDE SEQUENCE</scope>
    <source>
        <strain evidence="1">GVMAG-M-3300020166-18</strain>
    </source>
</reference>
<organism evidence="1">
    <name type="scientific">viral metagenome</name>
    <dbReference type="NCBI Taxonomy" id="1070528"/>
    <lineage>
        <taxon>unclassified sequences</taxon>
        <taxon>metagenomes</taxon>
        <taxon>organismal metagenomes</taxon>
    </lineage>
</organism>
<evidence type="ECO:0000313" key="1">
    <source>
        <dbReference type="EMBL" id="QHS96381.1"/>
    </source>
</evidence>
<dbReference type="PANTHER" id="PTHR31630:SF10">
    <property type="entry name" value="PHYTANOYL-COA DIOXYGENASE"/>
    <property type="match status" value="1"/>
</dbReference>
<name>A0A6C0BX56_9ZZZZ</name>
<dbReference type="InterPro" id="IPR008775">
    <property type="entry name" value="Phytyl_CoA_dOase-like"/>
</dbReference>
<proteinExistence type="predicted"/>
<dbReference type="Gene3D" id="2.60.120.620">
    <property type="entry name" value="q2cbj1_9rhob like domain"/>
    <property type="match status" value="1"/>
</dbReference>
<dbReference type="PANTHER" id="PTHR31630">
    <property type="entry name" value="PHYTANOYL-COA DIOXYGENASE-RELATED-RELATED"/>
    <property type="match status" value="1"/>
</dbReference>
<dbReference type="AlphaFoldDB" id="A0A6C0BX56"/>
<dbReference type="Pfam" id="PF05721">
    <property type="entry name" value="PhyH"/>
    <property type="match status" value="1"/>
</dbReference>
<dbReference type="SUPFAM" id="SSF51197">
    <property type="entry name" value="Clavaminate synthase-like"/>
    <property type="match status" value="1"/>
</dbReference>